<dbReference type="RefSeq" id="WP_197525617.1">
    <property type="nucleotide sequence ID" value="NZ_SJPQ01000002.1"/>
</dbReference>
<sequence length="53" mass="6144">MPVRRLERLRKLLDEALRAGKRRKEKKKPGRMSGDAYGEHRRRQEPDAGCPGS</sequence>
<dbReference type="EMBL" id="SJPQ01000002">
    <property type="protein sequence ID" value="TWT88428.1"/>
    <property type="molecule type" value="Genomic_DNA"/>
</dbReference>
<evidence type="ECO:0000313" key="3">
    <source>
        <dbReference type="Proteomes" id="UP000315440"/>
    </source>
</evidence>
<feature type="region of interest" description="Disordered" evidence="1">
    <location>
        <begin position="17"/>
        <end position="53"/>
    </location>
</feature>
<protein>
    <submittedName>
        <fullName evidence="2">Uncharacterized protein</fullName>
    </submittedName>
</protein>
<feature type="compositionally biased region" description="Basic and acidic residues" evidence="1">
    <location>
        <begin position="37"/>
        <end position="46"/>
    </location>
</feature>
<keyword evidence="3" id="KW-1185">Reference proteome</keyword>
<gene>
    <name evidence="2" type="ORF">Mal64_19090</name>
</gene>
<accession>A0A5C5ZMP3</accession>
<feature type="compositionally biased region" description="Basic residues" evidence="1">
    <location>
        <begin position="19"/>
        <end position="30"/>
    </location>
</feature>
<evidence type="ECO:0000256" key="1">
    <source>
        <dbReference type="SAM" id="MobiDB-lite"/>
    </source>
</evidence>
<dbReference type="AlphaFoldDB" id="A0A5C5ZMP3"/>
<evidence type="ECO:0000313" key="2">
    <source>
        <dbReference type="EMBL" id="TWT88428.1"/>
    </source>
</evidence>
<proteinExistence type="predicted"/>
<dbReference type="Proteomes" id="UP000315440">
    <property type="component" value="Unassembled WGS sequence"/>
</dbReference>
<organism evidence="2 3">
    <name type="scientific">Pseudobythopirellula maris</name>
    <dbReference type="NCBI Taxonomy" id="2527991"/>
    <lineage>
        <taxon>Bacteria</taxon>
        <taxon>Pseudomonadati</taxon>
        <taxon>Planctomycetota</taxon>
        <taxon>Planctomycetia</taxon>
        <taxon>Pirellulales</taxon>
        <taxon>Lacipirellulaceae</taxon>
        <taxon>Pseudobythopirellula</taxon>
    </lineage>
</organism>
<comment type="caution">
    <text evidence="2">The sequence shown here is derived from an EMBL/GenBank/DDBJ whole genome shotgun (WGS) entry which is preliminary data.</text>
</comment>
<name>A0A5C5ZMP3_9BACT</name>
<reference evidence="2 3" key="1">
    <citation type="submission" date="2019-02" db="EMBL/GenBank/DDBJ databases">
        <title>Deep-cultivation of Planctomycetes and their phenomic and genomic characterization uncovers novel biology.</title>
        <authorList>
            <person name="Wiegand S."/>
            <person name="Jogler M."/>
            <person name="Boedeker C."/>
            <person name="Pinto D."/>
            <person name="Vollmers J."/>
            <person name="Rivas-Marin E."/>
            <person name="Kohn T."/>
            <person name="Peeters S.H."/>
            <person name="Heuer A."/>
            <person name="Rast P."/>
            <person name="Oberbeckmann S."/>
            <person name="Bunk B."/>
            <person name="Jeske O."/>
            <person name="Meyerdierks A."/>
            <person name="Storesund J.E."/>
            <person name="Kallscheuer N."/>
            <person name="Luecker S."/>
            <person name="Lage O.M."/>
            <person name="Pohl T."/>
            <person name="Merkel B.J."/>
            <person name="Hornburger P."/>
            <person name="Mueller R.-W."/>
            <person name="Bruemmer F."/>
            <person name="Labrenz M."/>
            <person name="Spormann A.M."/>
            <person name="Op Den Camp H."/>
            <person name="Overmann J."/>
            <person name="Amann R."/>
            <person name="Jetten M.S.M."/>
            <person name="Mascher T."/>
            <person name="Medema M.H."/>
            <person name="Devos D.P."/>
            <person name="Kaster A.-K."/>
            <person name="Ovreas L."/>
            <person name="Rohde M."/>
            <person name="Galperin M.Y."/>
            <person name="Jogler C."/>
        </authorList>
    </citation>
    <scope>NUCLEOTIDE SEQUENCE [LARGE SCALE GENOMIC DNA]</scope>
    <source>
        <strain evidence="2 3">Mal64</strain>
    </source>
</reference>